<sequence length="126" mass="14030">MSLDIYKEIILDHYKNPRNYGRLESAKAVAQVNNPLCGDDITIELTIDNDTISDIRFHGQGCAIAMASASLLTEYAKHKHVKDLTSMDKDSMLELLSIELSPNRLKCALVSLESLHKALHLYGSNT</sequence>
<feature type="domain" description="NIF system FeS cluster assembly NifU N-terminal" evidence="1">
    <location>
        <begin position="6"/>
        <end position="123"/>
    </location>
</feature>
<evidence type="ECO:0000313" key="2">
    <source>
        <dbReference type="EMBL" id="TXG76104.1"/>
    </source>
</evidence>
<protein>
    <submittedName>
        <fullName evidence="2">SUF system NifU family Fe-S cluster assembly protein</fullName>
    </submittedName>
</protein>
<dbReference type="GO" id="GO:0005506">
    <property type="term" value="F:iron ion binding"/>
    <property type="evidence" value="ECO:0007669"/>
    <property type="project" value="InterPro"/>
</dbReference>
<proteinExistence type="predicted"/>
<dbReference type="PANTHER" id="PTHR10093">
    <property type="entry name" value="IRON-SULFUR CLUSTER ASSEMBLY ENZYME NIFU HOMOLOG"/>
    <property type="match status" value="1"/>
</dbReference>
<reference evidence="2 3" key="1">
    <citation type="submission" date="2018-09" db="EMBL/GenBank/DDBJ databases">
        <title>Metagenome Assembled Genomes from an Advanced Water Purification Facility.</title>
        <authorList>
            <person name="Stamps B.W."/>
            <person name="Spear J.R."/>
        </authorList>
    </citation>
    <scope>NUCLEOTIDE SEQUENCE [LARGE SCALE GENOMIC DNA]</scope>
    <source>
        <strain evidence="2">Bin_63_2</strain>
    </source>
</reference>
<dbReference type="Proteomes" id="UP000321026">
    <property type="component" value="Unassembled WGS sequence"/>
</dbReference>
<dbReference type="GO" id="GO:0016226">
    <property type="term" value="P:iron-sulfur cluster assembly"/>
    <property type="evidence" value="ECO:0007669"/>
    <property type="project" value="InterPro"/>
</dbReference>
<dbReference type="SUPFAM" id="SSF82649">
    <property type="entry name" value="SufE/NifU"/>
    <property type="match status" value="1"/>
</dbReference>
<dbReference type="EMBL" id="SSDS01000084">
    <property type="protein sequence ID" value="TXG76104.1"/>
    <property type="molecule type" value="Genomic_DNA"/>
</dbReference>
<organism evidence="2 3">
    <name type="scientific">Candidatus Dojkabacteria bacterium</name>
    <dbReference type="NCBI Taxonomy" id="2099670"/>
    <lineage>
        <taxon>Bacteria</taxon>
        <taxon>Candidatus Dojkabacteria</taxon>
    </lineage>
</organism>
<dbReference type="AlphaFoldDB" id="A0A5C7J4G3"/>
<dbReference type="Gene3D" id="3.90.1010.10">
    <property type="match status" value="1"/>
</dbReference>
<dbReference type="Pfam" id="PF01592">
    <property type="entry name" value="NifU_N"/>
    <property type="match status" value="1"/>
</dbReference>
<dbReference type="GO" id="GO:0051536">
    <property type="term" value="F:iron-sulfur cluster binding"/>
    <property type="evidence" value="ECO:0007669"/>
    <property type="project" value="InterPro"/>
</dbReference>
<dbReference type="InterPro" id="IPR002871">
    <property type="entry name" value="NIF_FeS_clus_asmbl_NifU_N"/>
</dbReference>
<dbReference type="NCBIfam" id="TIGR01994">
    <property type="entry name" value="SUF_scaf_2"/>
    <property type="match status" value="1"/>
</dbReference>
<comment type="caution">
    <text evidence="2">The sequence shown here is derived from an EMBL/GenBank/DDBJ whole genome shotgun (WGS) entry which is preliminary data.</text>
</comment>
<evidence type="ECO:0000313" key="3">
    <source>
        <dbReference type="Proteomes" id="UP000321026"/>
    </source>
</evidence>
<gene>
    <name evidence="2" type="ORF">E6Q11_05315</name>
</gene>
<accession>A0A5C7J4G3</accession>
<evidence type="ECO:0000259" key="1">
    <source>
        <dbReference type="Pfam" id="PF01592"/>
    </source>
</evidence>
<name>A0A5C7J4G3_9BACT</name>
<dbReference type="CDD" id="cd06664">
    <property type="entry name" value="IscU_like"/>
    <property type="match status" value="1"/>
</dbReference>